<comment type="caution">
    <text evidence="2">The sequence shown here is derived from an EMBL/GenBank/DDBJ whole genome shotgun (WGS) entry which is preliminary data.</text>
</comment>
<name>A0A7Y9UCA5_9BURK</name>
<evidence type="ECO:0000313" key="3">
    <source>
        <dbReference type="Proteomes" id="UP000518288"/>
    </source>
</evidence>
<keyword evidence="1" id="KW-0732">Signal</keyword>
<organism evidence="2 3">
    <name type="scientific">Sphaerotilus montanus</name>
    <dbReference type="NCBI Taxonomy" id="522889"/>
    <lineage>
        <taxon>Bacteria</taxon>
        <taxon>Pseudomonadati</taxon>
        <taxon>Pseudomonadota</taxon>
        <taxon>Betaproteobacteria</taxon>
        <taxon>Burkholderiales</taxon>
        <taxon>Sphaerotilaceae</taxon>
        <taxon>Sphaerotilus</taxon>
    </lineage>
</organism>
<protein>
    <submittedName>
        <fullName evidence="2">Uncharacterized protein</fullName>
    </submittedName>
</protein>
<accession>A0A7Y9UCA5</accession>
<reference evidence="2 3" key="1">
    <citation type="submission" date="2020-07" db="EMBL/GenBank/DDBJ databases">
        <title>Genomic Encyclopedia of Archaeal and Bacterial Type Strains, Phase II (KMG-II): from individual species to whole genera.</title>
        <authorList>
            <person name="Goeker M."/>
        </authorList>
    </citation>
    <scope>NUCLEOTIDE SEQUENCE [LARGE SCALE GENOMIC DNA]</scope>
    <source>
        <strain evidence="2 3">DSM 21226</strain>
    </source>
</reference>
<feature type="chain" id="PRO_5031115026" evidence="1">
    <location>
        <begin position="26"/>
        <end position="165"/>
    </location>
</feature>
<proteinExistence type="predicted"/>
<gene>
    <name evidence="2" type="ORF">BDD16_002330</name>
</gene>
<dbReference type="AlphaFoldDB" id="A0A7Y9UCA5"/>
<sequence>MHAAAVVARAGLALIAITTCATAVAADASTCYGAYYTHVEVLQAAPNHVIVSASAQGTGYVTRDEKSPLKGAYGPCVLFNEVIDGKPNGELRCVRSDADGDKFLIVGKVKAYSPTGAMTGSYTISGLTGKWVGAKGGGNFSEDAGSGKDNKHYFVCFDGSYDMKR</sequence>
<feature type="signal peptide" evidence="1">
    <location>
        <begin position="1"/>
        <end position="25"/>
    </location>
</feature>
<dbReference type="RefSeq" id="WP_179634120.1">
    <property type="nucleotide sequence ID" value="NZ_JACCFH010000001.1"/>
</dbReference>
<keyword evidence="3" id="KW-1185">Reference proteome</keyword>
<dbReference type="Proteomes" id="UP000518288">
    <property type="component" value="Unassembled WGS sequence"/>
</dbReference>
<evidence type="ECO:0000256" key="1">
    <source>
        <dbReference type="SAM" id="SignalP"/>
    </source>
</evidence>
<dbReference type="EMBL" id="JACCFH010000001">
    <property type="protein sequence ID" value="NYG33344.1"/>
    <property type="molecule type" value="Genomic_DNA"/>
</dbReference>
<evidence type="ECO:0000313" key="2">
    <source>
        <dbReference type="EMBL" id="NYG33344.1"/>
    </source>
</evidence>